<protein>
    <submittedName>
        <fullName evidence="2">Uncharacterized protein</fullName>
    </submittedName>
</protein>
<keyword evidence="3" id="KW-1185">Reference proteome</keyword>
<feature type="region of interest" description="Disordered" evidence="1">
    <location>
        <begin position="1"/>
        <end position="30"/>
    </location>
</feature>
<gene>
    <name evidence="2" type="ORF">SAMN05421833_13347</name>
</gene>
<name>A0A1N7GVZ0_9ACTN</name>
<accession>A0A1N7GVZ0</accession>
<organism evidence="2 3">
    <name type="scientific">Microbispora rosea</name>
    <dbReference type="NCBI Taxonomy" id="58117"/>
    <lineage>
        <taxon>Bacteria</taxon>
        <taxon>Bacillati</taxon>
        <taxon>Actinomycetota</taxon>
        <taxon>Actinomycetes</taxon>
        <taxon>Streptosporangiales</taxon>
        <taxon>Streptosporangiaceae</taxon>
        <taxon>Microbispora</taxon>
    </lineage>
</organism>
<dbReference type="AlphaFoldDB" id="A0A1N7GVZ0"/>
<sequence>MSSFRESPEGVVQRSKYDAAGTVKSPGRATRRIAVHRNARVLVGRETC</sequence>
<dbReference type="Proteomes" id="UP000186096">
    <property type="component" value="Unassembled WGS sequence"/>
</dbReference>
<proteinExistence type="predicted"/>
<evidence type="ECO:0000313" key="3">
    <source>
        <dbReference type="Proteomes" id="UP000186096"/>
    </source>
</evidence>
<reference evidence="3" key="1">
    <citation type="submission" date="2017-01" db="EMBL/GenBank/DDBJ databases">
        <authorList>
            <person name="Varghese N."/>
            <person name="Submissions S."/>
        </authorList>
    </citation>
    <scope>NUCLEOTIDE SEQUENCE [LARGE SCALE GENOMIC DNA]</scope>
    <source>
        <strain evidence="3">ATCC 12950</strain>
    </source>
</reference>
<dbReference type="EMBL" id="FTNI01000033">
    <property type="protein sequence ID" value="SIS16761.1"/>
    <property type="molecule type" value="Genomic_DNA"/>
</dbReference>
<evidence type="ECO:0000256" key="1">
    <source>
        <dbReference type="SAM" id="MobiDB-lite"/>
    </source>
</evidence>
<evidence type="ECO:0000313" key="2">
    <source>
        <dbReference type="EMBL" id="SIS16761.1"/>
    </source>
</evidence>